<reference evidence="1 2" key="1">
    <citation type="journal article" date="2009" name="PLoS ONE">
        <title>Methylobacterium genome sequences: a reference blueprint to investigate microbial metabolism of C1 compounds from natural and industrial sources.</title>
        <authorList>
            <person name="Vuilleumier S."/>
            <person name="Chistoserdova L."/>
            <person name="Lee M.-C."/>
            <person name="Bringel F."/>
            <person name="Lajus A."/>
            <person name="Zhou Y."/>
            <person name="Gourion B."/>
            <person name="Barbe V."/>
            <person name="Chang J."/>
            <person name="Cruveiller S."/>
            <person name="Dossat C."/>
            <person name="Gillett W."/>
            <person name="Gruffaz C."/>
            <person name="Haugen E."/>
            <person name="Hourcade E."/>
            <person name="Levy R."/>
            <person name="Mangenot S."/>
            <person name="Muller E."/>
            <person name="Nadalig T."/>
            <person name="Pagni M."/>
            <person name="Penny C."/>
            <person name="Peyraud R."/>
            <person name="Robinson D.G."/>
            <person name="Roche D."/>
            <person name="Rouy Z."/>
            <person name="Saenampechek C."/>
            <person name="Salvignol G."/>
            <person name="Vallenet D."/>
            <person name="Wu Z."/>
            <person name="Marx C.J."/>
            <person name="Vorholt J.A."/>
            <person name="Olson M.V."/>
            <person name="Kaul R."/>
            <person name="Weissenbach J."/>
            <person name="Medigue C."/>
            <person name="Lidstrom M.E."/>
        </authorList>
    </citation>
    <scope>NUCLEOTIDE SEQUENCE [LARGE SCALE GENOMIC DNA]</scope>
    <source>
        <strain evidence="2">ATCC 14718 / DSM 1338 / JCM 2805 / NCIMB 9133 / AM1</strain>
    </source>
</reference>
<dbReference type="EMBL" id="CP001510">
    <property type="protein sequence ID" value="ACS40460.1"/>
    <property type="molecule type" value="Genomic_DNA"/>
</dbReference>
<accession>C5ATD6</accession>
<dbReference type="HOGENOM" id="CLU_2523703_0_0_5"/>
<dbReference type="KEGG" id="mea:Mex_1p2694"/>
<proteinExistence type="predicted"/>
<organism evidence="1 2">
    <name type="scientific">Methylorubrum extorquens (strain ATCC 14718 / DSM 1338 / JCM 2805 / NCIMB 9133 / AM1)</name>
    <name type="common">Methylobacterium extorquens</name>
    <dbReference type="NCBI Taxonomy" id="272630"/>
    <lineage>
        <taxon>Bacteria</taxon>
        <taxon>Pseudomonadati</taxon>
        <taxon>Pseudomonadota</taxon>
        <taxon>Alphaproteobacteria</taxon>
        <taxon>Hyphomicrobiales</taxon>
        <taxon>Methylobacteriaceae</taxon>
        <taxon>Methylorubrum</taxon>
    </lineage>
</organism>
<evidence type="ECO:0000313" key="2">
    <source>
        <dbReference type="Proteomes" id="UP000009081"/>
    </source>
</evidence>
<evidence type="ECO:0000313" key="1">
    <source>
        <dbReference type="EMBL" id="ACS40460.1"/>
    </source>
</evidence>
<dbReference type="AlphaFoldDB" id="C5ATD6"/>
<sequence>MERPIRRGPAGQAIAKACPDFRPRRRNALNTICPDFPGSLSFERARLPDHVWAWPADGRRSMGVDVLSASAPPLPGRADPDGLP</sequence>
<name>C5ATD6_METEA</name>
<keyword evidence="2" id="KW-1185">Reference proteome</keyword>
<gene>
    <name evidence="1" type="ordered locus">MexAM1_META1p2694</name>
</gene>
<dbReference type="Proteomes" id="UP000009081">
    <property type="component" value="Chromosome"/>
</dbReference>
<protein>
    <submittedName>
        <fullName evidence="1">Uncharacterized protein</fullName>
    </submittedName>
</protein>